<evidence type="ECO:0000313" key="2">
    <source>
        <dbReference type="Proteomes" id="UP000031036"/>
    </source>
</evidence>
<dbReference type="EMBL" id="JPKZ01022854">
    <property type="protein sequence ID" value="KHN70679.1"/>
    <property type="molecule type" value="Genomic_DNA"/>
</dbReference>
<organism evidence="1 2">
    <name type="scientific">Toxocara canis</name>
    <name type="common">Canine roundworm</name>
    <dbReference type="NCBI Taxonomy" id="6265"/>
    <lineage>
        <taxon>Eukaryota</taxon>
        <taxon>Metazoa</taxon>
        <taxon>Ecdysozoa</taxon>
        <taxon>Nematoda</taxon>
        <taxon>Chromadorea</taxon>
        <taxon>Rhabditida</taxon>
        <taxon>Spirurina</taxon>
        <taxon>Ascaridomorpha</taxon>
        <taxon>Ascaridoidea</taxon>
        <taxon>Toxocaridae</taxon>
        <taxon>Toxocara</taxon>
    </lineage>
</organism>
<accession>A0A0B2UN14</accession>
<comment type="caution">
    <text evidence="1">The sequence shown here is derived from an EMBL/GenBank/DDBJ whole genome shotgun (WGS) entry which is preliminary data.</text>
</comment>
<dbReference type="Proteomes" id="UP000031036">
    <property type="component" value="Unassembled WGS sequence"/>
</dbReference>
<keyword evidence="2" id="KW-1185">Reference proteome</keyword>
<name>A0A0B2UN14_TOXCA</name>
<dbReference type="AlphaFoldDB" id="A0A0B2UN14"/>
<sequence length="101" mass="11353">MVLKRGSGAFCCRQRAAVLRAALDGGCFLILRAVHGVRRHKHPNETPELRRENSLNWDCEPNDRFPIMHSLTTSKKLDRELATWKKSALLATSCGSNNPQP</sequence>
<proteinExistence type="predicted"/>
<evidence type="ECO:0000313" key="1">
    <source>
        <dbReference type="EMBL" id="KHN70679.1"/>
    </source>
</evidence>
<reference evidence="1 2" key="1">
    <citation type="submission" date="2014-11" db="EMBL/GenBank/DDBJ databases">
        <title>Genetic blueprint of the zoonotic pathogen Toxocara canis.</title>
        <authorList>
            <person name="Zhu X.-Q."/>
            <person name="Korhonen P.K."/>
            <person name="Cai H."/>
            <person name="Young N.D."/>
            <person name="Nejsum P."/>
            <person name="von Samson-Himmelstjerna G."/>
            <person name="Boag P.R."/>
            <person name="Tan P."/>
            <person name="Li Q."/>
            <person name="Min J."/>
            <person name="Yang Y."/>
            <person name="Wang X."/>
            <person name="Fang X."/>
            <person name="Hall R.S."/>
            <person name="Hofmann A."/>
            <person name="Sternberg P.W."/>
            <person name="Jex A.R."/>
            <person name="Gasser R.B."/>
        </authorList>
    </citation>
    <scope>NUCLEOTIDE SEQUENCE [LARGE SCALE GENOMIC DNA]</scope>
    <source>
        <strain evidence="1">PN_DK_2014</strain>
    </source>
</reference>
<protein>
    <submittedName>
        <fullName evidence="1">Uncharacterized protein</fullName>
    </submittedName>
</protein>
<gene>
    <name evidence="1" type="ORF">Tcan_10291</name>
</gene>